<evidence type="ECO:0000256" key="8">
    <source>
        <dbReference type="SAM" id="Phobius"/>
    </source>
</evidence>
<proteinExistence type="predicted"/>
<evidence type="ECO:0000256" key="1">
    <source>
        <dbReference type="ARBA" id="ARBA00012513"/>
    </source>
</evidence>
<gene>
    <name evidence="10" type="ORF">Daura_40140</name>
</gene>
<dbReference type="Gene3D" id="1.10.510.10">
    <property type="entry name" value="Transferase(Phosphotransferase) domain 1"/>
    <property type="match status" value="1"/>
</dbReference>
<evidence type="ECO:0000256" key="2">
    <source>
        <dbReference type="ARBA" id="ARBA00022527"/>
    </source>
</evidence>
<keyword evidence="5 10" id="KW-0418">Kinase</keyword>
<name>A0A9Q9ME27_9ACTN</name>
<protein>
    <recommendedName>
        <fullName evidence="1">non-specific serine/threonine protein kinase</fullName>
        <ecNumber evidence="1">2.7.11.1</ecNumber>
    </recommendedName>
</protein>
<feature type="domain" description="Protein kinase" evidence="9">
    <location>
        <begin position="21"/>
        <end position="283"/>
    </location>
</feature>
<dbReference type="PROSITE" id="PS50011">
    <property type="entry name" value="PROTEIN_KINASE_DOM"/>
    <property type="match status" value="1"/>
</dbReference>
<keyword evidence="8" id="KW-0472">Membrane</keyword>
<organism evidence="10 11">
    <name type="scientific">Dactylosporangium aurantiacum</name>
    <dbReference type="NCBI Taxonomy" id="35754"/>
    <lineage>
        <taxon>Bacteria</taxon>
        <taxon>Bacillati</taxon>
        <taxon>Actinomycetota</taxon>
        <taxon>Actinomycetes</taxon>
        <taxon>Micromonosporales</taxon>
        <taxon>Micromonosporaceae</taxon>
        <taxon>Dactylosporangium</taxon>
    </lineage>
</organism>
<keyword evidence="3" id="KW-0808">Transferase</keyword>
<dbReference type="PROSITE" id="PS00108">
    <property type="entry name" value="PROTEIN_KINASE_ST"/>
    <property type="match status" value="1"/>
</dbReference>
<dbReference type="SMART" id="SM00220">
    <property type="entry name" value="S_TKc"/>
    <property type="match status" value="1"/>
</dbReference>
<evidence type="ECO:0000313" key="11">
    <source>
        <dbReference type="Proteomes" id="UP001058003"/>
    </source>
</evidence>
<keyword evidence="6" id="KW-0067">ATP-binding</keyword>
<feature type="transmembrane region" description="Helical" evidence="8">
    <location>
        <begin position="322"/>
        <end position="346"/>
    </location>
</feature>
<evidence type="ECO:0000256" key="4">
    <source>
        <dbReference type="ARBA" id="ARBA00022741"/>
    </source>
</evidence>
<feature type="compositionally biased region" description="Pro residues" evidence="7">
    <location>
        <begin position="405"/>
        <end position="424"/>
    </location>
</feature>
<evidence type="ECO:0000256" key="7">
    <source>
        <dbReference type="SAM" id="MobiDB-lite"/>
    </source>
</evidence>
<dbReference type="InterPro" id="IPR000719">
    <property type="entry name" value="Prot_kinase_dom"/>
</dbReference>
<evidence type="ECO:0000313" key="10">
    <source>
        <dbReference type="EMBL" id="UWZ52779.1"/>
    </source>
</evidence>
<evidence type="ECO:0000256" key="5">
    <source>
        <dbReference type="ARBA" id="ARBA00022777"/>
    </source>
</evidence>
<dbReference type="OrthoDB" id="308915at2"/>
<sequence>MPSLGTVIVVLGPGDVLGDRYRLDEFVASGGMGQVFRATDKTLNRTVAVKVLLPGLTSDAEFGSRFRAEARIMASIGHPGVVGVYDYGESPEGTMFLVMAYVEGRPLGERITREGALPVADTMAIVAQAADALHAAHRNGIIHRDVKPNNLLVSDNGAVTLVDFGVARSSNVTSVTKVNAVIGTALYMSPEQASGKPISPATDIYALGAVAYHCLTGAPPFTGSSPLEIAIKHLQDEPPPLPAELPGSVRALVERAMAKDPQDRFPTAAALAAAARAAQDPTLQDAAVAPALAPRRTATVTAPRPAVVVPPDGTGPRRDRPAWIPVAVGAALLAVAGGVVLAILALTGDNDRKEPPAGGPGVSPTATVVTSGPAPGGGGATRTSAAPSTSAPASASPSTAATTAAPPPASSEPPPVVTTPPPAPTTGGGGGGTTPPVDASVPPA</sequence>
<evidence type="ECO:0000256" key="6">
    <source>
        <dbReference type="ARBA" id="ARBA00022840"/>
    </source>
</evidence>
<dbReference type="Proteomes" id="UP001058003">
    <property type="component" value="Chromosome"/>
</dbReference>
<feature type="compositionally biased region" description="Low complexity" evidence="7">
    <location>
        <begin position="381"/>
        <end position="404"/>
    </location>
</feature>
<dbReference type="InterPro" id="IPR008271">
    <property type="entry name" value="Ser/Thr_kinase_AS"/>
</dbReference>
<keyword evidence="8" id="KW-0812">Transmembrane</keyword>
<dbReference type="Gene3D" id="3.30.200.20">
    <property type="entry name" value="Phosphorylase Kinase, domain 1"/>
    <property type="match status" value="1"/>
</dbReference>
<dbReference type="EC" id="2.7.11.1" evidence="1"/>
<dbReference type="GO" id="GO:0004674">
    <property type="term" value="F:protein serine/threonine kinase activity"/>
    <property type="evidence" value="ECO:0007669"/>
    <property type="project" value="UniProtKB-KW"/>
</dbReference>
<dbReference type="Pfam" id="PF00069">
    <property type="entry name" value="Pkinase"/>
    <property type="match status" value="1"/>
</dbReference>
<reference evidence="10" key="1">
    <citation type="submission" date="2021-04" db="EMBL/GenBank/DDBJ databases">
        <title>Dactylosporangium aurantiacum NRRL B-8018 full assembly.</title>
        <authorList>
            <person name="Hartkoorn R.C."/>
            <person name="Beaudoing E."/>
            <person name="Hot D."/>
        </authorList>
    </citation>
    <scope>NUCLEOTIDE SEQUENCE</scope>
    <source>
        <strain evidence="10">NRRL B-8018</strain>
    </source>
</reference>
<dbReference type="FunFam" id="1.10.510.10:FF:000021">
    <property type="entry name" value="Serine/threonine protein kinase"/>
    <property type="match status" value="1"/>
</dbReference>
<dbReference type="CDD" id="cd14014">
    <property type="entry name" value="STKc_PknB_like"/>
    <property type="match status" value="1"/>
</dbReference>
<dbReference type="PANTHER" id="PTHR43289">
    <property type="entry name" value="MITOGEN-ACTIVATED PROTEIN KINASE KINASE KINASE 20-RELATED"/>
    <property type="match status" value="1"/>
</dbReference>
<evidence type="ECO:0000259" key="9">
    <source>
        <dbReference type="PROSITE" id="PS50011"/>
    </source>
</evidence>
<dbReference type="AlphaFoldDB" id="A0A9Q9ME27"/>
<dbReference type="InterPro" id="IPR011009">
    <property type="entry name" value="Kinase-like_dom_sf"/>
</dbReference>
<keyword evidence="2 10" id="KW-0723">Serine/threonine-protein kinase</keyword>
<dbReference type="KEGG" id="daur:Daura_40140"/>
<dbReference type="GO" id="GO:0005524">
    <property type="term" value="F:ATP binding"/>
    <property type="evidence" value="ECO:0007669"/>
    <property type="project" value="UniProtKB-KW"/>
</dbReference>
<evidence type="ECO:0000256" key="3">
    <source>
        <dbReference type="ARBA" id="ARBA00022679"/>
    </source>
</evidence>
<accession>A0A9Q9ME27</accession>
<dbReference type="PANTHER" id="PTHR43289:SF6">
    <property type="entry name" value="SERINE_THREONINE-PROTEIN KINASE NEKL-3"/>
    <property type="match status" value="1"/>
</dbReference>
<keyword evidence="8" id="KW-1133">Transmembrane helix</keyword>
<feature type="region of interest" description="Disordered" evidence="7">
    <location>
        <begin position="349"/>
        <end position="444"/>
    </location>
</feature>
<dbReference type="EMBL" id="CP073767">
    <property type="protein sequence ID" value="UWZ52779.1"/>
    <property type="molecule type" value="Genomic_DNA"/>
</dbReference>
<dbReference type="SUPFAM" id="SSF56112">
    <property type="entry name" value="Protein kinase-like (PK-like)"/>
    <property type="match status" value="1"/>
</dbReference>
<keyword evidence="4" id="KW-0547">Nucleotide-binding</keyword>
<keyword evidence="11" id="KW-1185">Reference proteome</keyword>